<evidence type="ECO:0000256" key="14">
    <source>
        <dbReference type="ARBA" id="ARBA00025830"/>
    </source>
</evidence>
<evidence type="ECO:0000256" key="10">
    <source>
        <dbReference type="ARBA" id="ARBA00023136"/>
    </source>
</evidence>
<evidence type="ECO:0000256" key="16">
    <source>
        <dbReference type="SAM" id="Coils"/>
    </source>
</evidence>
<dbReference type="Proteomes" id="UP000186406">
    <property type="component" value="Unassembled WGS sequence"/>
</dbReference>
<dbReference type="GO" id="GO:0045259">
    <property type="term" value="C:proton-transporting ATP synthase complex"/>
    <property type="evidence" value="ECO:0007669"/>
    <property type="project" value="UniProtKB-KW"/>
</dbReference>
<evidence type="ECO:0000313" key="18">
    <source>
        <dbReference type="Proteomes" id="UP000186406"/>
    </source>
</evidence>
<feature type="coiled-coil region" evidence="16">
    <location>
        <begin position="38"/>
        <end position="65"/>
    </location>
</feature>
<dbReference type="OrthoDB" id="466272at2"/>
<keyword evidence="11 15" id="KW-0066">ATP synthesis</keyword>
<evidence type="ECO:0000256" key="5">
    <source>
        <dbReference type="ARBA" id="ARBA00022547"/>
    </source>
</evidence>
<reference evidence="17 18" key="1">
    <citation type="submission" date="2016-12" db="EMBL/GenBank/DDBJ databases">
        <authorList>
            <person name="Song W.-J."/>
            <person name="Kurnit D.M."/>
        </authorList>
    </citation>
    <scope>NUCLEOTIDE SEQUENCE [LARGE SCALE GENOMIC DNA]</scope>
    <source>
        <strain evidence="17 18">DSM 19599</strain>
    </source>
</reference>
<keyword evidence="18" id="KW-1185">Reference proteome</keyword>
<evidence type="ECO:0000256" key="6">
    <source>
        <dbReference type="ARBA" id="ARBA00022692"/>
    </source>
</evidence>
<comment type="similarity">
    <text evidence="2 15">Belongs to the ATPase B chain family.</text>
</comment>
<evidence type="ECO:0000256" key="7">
    <source>
        <dbReference type="ARBA" id="ARBA00022781"/>
    </source>
</evidence>
<keyword evidence="8 15" id="KW-1133">Transmembrane helix</keyword>
<keyword evidence="4 15" id="KW-1003">Cell membrane</keyword>
<dbReference type="InterPro" id="IPR050059">
    <property type="entry name" value="ATP_synthase_B_chain"/>
</dbReference>
<keyword evidence="3 15" id="KW-0813">Transport</keyword>
<accession>A0A1M7ZRB7</accession>
<evidence type="ECO:0000256" key="9">
    <source>
        <dbReference type="ARBA" id="ARBA00023065"/>
    </source>
</evidence>
<dbReference type="Pfam" id="PF00213">
    <property type="entry name" value="OSCP"/>
    <property type="match status" value="1"/>
</dbReference>
<evidence type="ECO:0000256" key="8">
    <source>
        <dbReference type="ARBA" id="ARBA00022989"/>
    </source>
</evidence>
<gene>
    <name evidence="15" type="primary">atpF</name>
    <name evidence="17" type="ORF">SAMN02745172_04139</name>
</gene>
<dbReference type="EMBL" id="FRXO01000014">
    <property type="protein sequence ID" value="SHO67458.1"/>
    <property type="molecule type" value="Genomic_DNA"/>
</dbReference>
<dbReference type="GO" id="GO:0005886">
    <property type="term" value="C:plasma membrane"/>
    <property type="evidence" value="ECO:0007669"/>
    <property type="project" value="UniProtKB-SubCell"/>
</dbReference>
<evidence type="ECO:0000256" key="2">
    <source>
        <dbReference type="ARBA" id="ARBA00005513"/>
    </source>
</evidence>
<comment type="subunit">
    <text evidence="14 15">F-type ATPases have 2 components, F(1) - the catalytic core - and F(0) - the membrane proton channel. F(1) has five subunits: alpha(3), beta(3), gamma(1), delta(1), epsilon(1). F(0) has three main subunits: a(1), b(2) and c(10-14). The alpha and beta chains form an alternating ring which encloses part of the gamma chain. F(1) is attached to F(0) by a central stalk formed by the gamma and epsilon chains, while a peripheral stalk is formed by the delta and b chains.</text>
</comment>
<organism evidence="17 18">
    <name type="scientific">Pseudoxanthobacter soli DSM 19599</name>
    <dbReference type="NCBI Taxonomy" id="1123029"/>
    <lineage>
        <taxon>Bacteria</taxon>
        <taxon>Pseudomonadati</taxon>
        <taxon>Pseudomonadota</taxon>
        <taxon>Alphaproteobacteria</taxon>
        <taxon>Hyphomicrobiales</taxon>
        <taxon>Segnochrobactraceae</taxon>
        <taxon>Pseudoxanthobacter</taxon>
    </lineage>
</organism>
<proteinExistence type="inferred from homology"/>
<keyword evidence="7 15" id="KW-0375">Hydrogen ion transport</keyword>
<evidence type="ECO:0000256" key="15">
    <source>
        <dbReference type="HAMAP-Rule" id="MF_01398"/>
    </source>
</evidence>
<protein>
    <recommendedName>
        <fullName evidence="15">ATP synthase subunit b</fullName>
    </recommendedName>
    <alternativeName>
        <fullName evidence="15">ATP synthase F(0) sector subunit b</fullName>
    </alternativeName>
    <alternativeName>
        <fullName evidence="15">ATPase subunit I</fullName>
    </alternativeName>
    <alternativeName>
        <fullName evidence="15">F-type ATPase subunit b</fullName>
        <shortName evidence="15">F-ATPase subunit b</shortName>
    </alternativeName>
</protein>
<keyword evidence="5 15" id="KW-0138">CF(0)</keyword>
<dbReference type="STRING" id="1123029.SAMN02745172_04139"/>
<dbReference type="InterPro" id="IPR000711">
    <property type="entry name" value="ATPase_OSCP/dsu"/>
</dbReference>
<comment type="function">
    <text evidence="13">Component of the F(0) channel, it forms part of the peripheral stalk, linking F(1) to F(0). The b'-subunit is a diverged and duplicated form of b found in plants and photosynthetic bacteria.</text>
</comment>
<sequence length="255" mass="26543">MHFDWWTLGLQTVNVLVLLWILSRFLFRPVAAMITARQAEAARLLDDAEAARTAAEAERAHAVEEAQKTVAARAALLQAAAAEADAARVAGLAAAKAEADRLRAAAAADMERAKREEAAGADARAASLAVDIAARVMRRLPDSARVTGFIEGLAEGIAALPASSRADLASGDAPVRLAAPRALDADETAACREALARVLGRPVEIAVDPDPDLIAGLELRAEHAVVRNSLKADLDRIAAALEAEAGGPETKDAAS</sequence>
<dbReference type="InterPro" id="IPR002146">
    <property type="entry name" value="ATP_synth_b/b'su_bac/chlpt"/>
</dbReference>
<evidence type="ECO:0000256" key="4">
    <source>
        <dbReference type="ARBA" id="ARBA00022475"/>
    </source>
</evidence>
<keyword evidence="6 15" id="KW-0812">Transmembrane</keyword>
<dbReference type="GO" id="GO:0046933">
    <property type="term" value="F:proton-transporting ATP synthase activity, rotational mechanism"/>
    <property type="evidence" value="ECO:0007669"/>
    <property type="project" value="UniProtKB-UniRule"/>
</dbReference>
<dbReference type="Pfam" id="PF00430">
    <property type="entry name" value="ATP-synt_B"/>
    <property type="match status" value="1"/>
</dbReference>
<dbReference type="PANTHER" id="PTHR33445:SF2">
    <property type="entry name" value="ATP SYNTHASE SUBUNIT B', CHLOROPLASTIC"/>
    <property type="match status" value="1"/>
</dbReference>
<keyword evidence="16" id="KW-0175">Coiled coil</keyword>
<dbReference type="GO" id="GO:0046961">
    <property type="term" value="F:proton-transporting ATPase activity, rotational mechanism"/>
    <property type="evidence" value="ECO:0007669"/>
    <property type="project" value="TreeGrafter"/>
</dbReference>
<evidence type="ECO:0000256" key="11">
    <source>
        <dbReference type="ARBA" id="ARBA00023310"/>
    </source>
</evidence>
<evidence type="ECO:0000256" key="12">
    <source>
        <dbReference type="ARBA" id="ARBA00025198"/>
    </source>
</evidence>
<keyword evidence="9 15" id="KW-0406">Ion transport</keyword>
<keyword evidence="10 15" id="KW-0472">Membrane</keyword>
<comment type="subcellular location">
    <subcellularLocation>
        <location evidence="1">Cell inner membrane</location>
        <topology evidence="1">Single-pass membrane protein</topology>
    </subcellularLocation>
    <subcellularLocation>
        <location evidence="15">Cell membrane</location>
        <topology evidence="15">Single-pass membrane protein</topology>
    </subcellularLocation>
</comment>
<dbReference type="PANTHER" id="PTHR33445">
    <property type="entry name" value="ATP SYNTHASE SUBUNIT B', CHLOROPLASTIC"/>
    <property type="match status" value="1"/>
</dbReference>
<evidence type="ECO:0000256" key="3">
    <source>
        <dbReference type="ARBA" id="ARBA00022448"/>
    </source>
</evidence>
<dbReference type="RefSeq" id="WP_073632287.1">
    <property type="nucleotide sequence ID" value="NZ_FRXO01000014.1"/>
</dbReference>
<evidence type="ECO:0000256" key="1">
    <source>
        <dbReference type="ARBA" id="ARBA00004377"/>
    </source>
</evidence>
<name>A0A1M7ZRB7_9HYPH</name>
<feature type="transmembrane region" description="Helical" evidence="15">
    <location>
        <begin position="6"/>
        <end position="27"/>
    </location>
</feature>
<evidence type="ECO:0000313" key="17">
    <source>
        <dbReference type="EMBL" id="SHO67458.1"/>
    </source>
</evidence>
<dbReference type="AlphaFoldDB" id="A0A1M7ZRB7"/>
<dbReference type="HAMAP" id="MF_01398">
    <property type="entry name" value="ATP_synth_b_bprime"/>
    <property type="match status" value="1"/>
</dbReference>
<comment type="function">
    <text evidence="12 15">F(1)F(0) ATP synthase produces ATP from ADP in the presence of a proton or sodium gradient. F-type ATPases consist of two structural domains, F(1) containing the extramembraneous catalytic core and F(0) containing the membrane proton channel, linked together by a central stalk and a peripheral stalk. During catalysis, ATP synthesis in the catalytic domain of F(1) is coupled via a rotary mechanism of the central stalk subunits to proton translocation.</text>
</comment>
<evidence type="ECO:0000256" key="13">
    <source>
        <dbReference type="ARBA" id="ARBA00025614"/>
    </source>
</evidence>